<sequence>MVKSVQKCHFYVLDLMQLSIFVLMKDIVKYTDYRKYIQDYYDERKRTSAFSWHMFAQKAGFSSDVYLKYVCEGKKNLSVGSAGSVASAMGLVGFEQTYFVLMVSYAHAKDDKTKRAAFEERCALALAHKMRVLGDEEFNYFKSWKNSVIRELAPHMPGAKPLEMARACKQKISATEVSETLDFLVKAKLLKKDRNGNYQQTDKAIRMAPVEAVPLAARDLQRQMGEFAIQSLDLPLSERMMSGYTLGLTRRAYERIKKEVDEFYRRIVAIATEEDETERVYRLNVQLFPMSEWLNKSGTVLNKDERK</sequence>
<reference evidence="3" key="3">
    <citation type="submission" date="2010-08" db="EMBL/GenBank/DDBJ databases">
        <authorList>
            <person name="Durkin A.S."/>
            <person name="Nelson K.E."/>
            <person name="Morrison M."/>
            <person name="Forsberg C.W."/>
            <person name="Wilson D.B."/>
            <person name="Russell J.B."/>
            <person name="Cann I.K.O."/>
            <person name="Mackie R.I."/>
            <person name="White B.A."/>
        </authorList>
    </citation>
    <scope>NUCLEOTIDE SEQUENCE</scope>
    <source>
        <strain evidence="3">S85</strain>
    </source>
</reference>
<dbReference type="NCBIfam" id="TIGR02147">
    <property type="entry name" value="Fsuc_second"/>
    <property type="match status" value="1"/>
</dbReference>
<evidence type="ECO:0000259" key="1">
    <source>
        <dbReference type="Pfam" id="PF14394"/>
    </source>
</evidence>
<dbReference type="InterPro" id="IPR011873">
    <property type="entry name" value="CHP02147"/>
</dbReference>
<dbReference type="Proteomes" id="UP000000517">
    <property type="component" value="Chromosome"/>
</dbReference>
<dbReference type="KEGG" id="fsc:FSU_2090"/>
<protein>
    <recommendedName>
        <fullName evidence="1">DUF4423 domain-containing protein</fullName>
    </recommendedName>
</protein>
<reference evidence="4" key="2">
    <citation type="submission" date="2010-08" db="EMBL/GenBank/DDBJ databases">
        <title>Complete sequence of Fibrobacter succinogenes subsp. succinogenes S85.</title>
        <authorList>
            <person name="Durkin A.S."/>
            <person name="Nelson K.E."/>
            <person name="Morrison M."/>
            <person name="Forsberg C.W."/>
            <person name="Wilson D.B."/>
            <person name="Russell J.B."/>
            <person name="Cann I.K.O."/>
            <person name="Mackie R.I."/>
            <person name="White B.A."/>
        </authorList>
    </citation>
    <scope>NUCLEOTIDE SEQUENCE [LARGE SCALE GENOMIC DNA]</scope>
    <source>
        <strain evidence="4">ATCC 19169 / S85</strain>
    </source>
</reference>
<dbReference type="Pfam" id="PF14394">
    <property type="entry name" value="DUF4423"/>
    <property type="match status" value="1"/>
</dbReference>
<evidence type="ECO:0000313" key="3">
    <source>
        <dbReference type="EMBL" id="ADL27237.1"/>
    </source>
</evidence>
<evidence type="ECO:0000313" key="4">
    <source>
        <dbReference type="Proteomes" id="UP000000517"/>
    </source>
</evidence>
<gene>
    <name evidence="2" type="ordered locus">Fisuc_1602</name>
    <name evidence="3" type="ordered locus">FSU_2090</name>
</gene>
<organism evidence="3 4">
    <name type="scientific">Fibrobacter succinogenes (strain ATCC 19169 / S85)</name>
    <dbReference type="NCBI Taxonomy" id="59374"/>
    <lineage>
        <taxon>Bacteria</taxon>
        <taxon>Pseudomonadati</taxon>
        <taxon>Fibrobacterota</taxon>
        <taxon>Fibrobacteria</taxon>
        <taxon>Fibrobacterales</taxon>
        <taxon>Fibrobacteraceae</taxon>
        <taxon>Fibrobacter</taxon>
    </lineage>
</organism>
<dbReference type="EMBL" id="CP002158">
    <property type="protein sequence ID" value="ADL27237.1"/>
    <property type="molecule type" value="Genomic_DNA"/>
</dbReference>
<dbReference type="HOGENOM" id="CLU_061509_0_0_0"/>
<dbReference type="OrthoDB" id="9806741at2"/>
<feature type="domain" description="DUF4423" evidence="1">
    <location>
        <begin position="127"/>
        <end position="290"/>
    </location>
</feature>
<reference evidence="2 5" key="1">
    <citation type="submission" date="2009-10" db="EMBL/GenBank/DDBJ databases">
        <title>Complete sequence of Fibrobacter succinogenes subsp. succinogenes S85.</title>
        <authorList>
            <consortium name="US DOE Joint Genome Institute"/>
            <person name="Lucas S."/>
            <person name="Copeland A."/>
            <person name="Lapidus A."/>
            <person name="Glavina del Rio T."/>
            <person name="Tice H."/>
            <person name="Bruce D."/>
            <person name="Goodwin L."/>
            <person name="Pitluck S."/>
            <person name="Chertkov O."/>
            <person name="Detter J.C."/>
            <person name="Han C."/>
            <person name="Tapia R."/>
            <person name="Larimer F."/>
            <person name="Land M."/>
            <person name="Hauser L."/>
            <person name="Kyrpides N."/>
            <person name="Mikhailova N."/>
            <person name="Weimer P.J."/>
            <person name="Stevenson D.M."/>
            <person name="Boyum J."/>
            <person name="Brumm P.I."/>
            <person name="Mead D."/>
        </authorList>
    </citation>
    <scope>NUCLEOTIDE SEQUENCE [LARGE SCALE GENOMIC DNA]</scope>
    <source>
        <strain evidence="5">ATCC 19169 / S85</strain>
        <strain evidence="2">S85</strain>
    </source>
</reference>
<dbReference type="AlphaFoldDB" id="C9RRL1"/>
<proteinExistence type="predicted"/>
<name>C9RRL1_FIBSS</name>
<evidence type="ECO:0000313" key="5">
    <source>
        <dbReference type="Proteomes" id="UP000001497"/>
    </source>
</evidence>
<keyword evidence="5" id="KW-1185">Reference proteome</keyword>
<dbReference type="InterPro" id="IPR025537">
    <property type="entry name" value="DUF4423"/>
</dbReference>
<dbReference type="STRING" id="59374.FSU_2090"/>
<dbReference type="KEGG" id="fsu:Fisuc_1602"/>
<evidence type="ECO:0000313" key="2">
    <source>
        <dbReference type="EMBL" id="ACX75197.1"/>
    </source>
</evidence>
<dbReference type="Proteomes" id="UP000001497">
    <property type="component" value="Chromosome"/>
</dbReference>
<dbReference type="EMBL" id="CP001792">
    <property type="protein sequence ID" value="ACX75197.1"/>
    <property type="molecule type" value="Genomic_DNA"/>
</dbReference>
<accession>C9RRL1</accession>